<comment type="caution">
    <text evidence="2">The sequence shown here is derived from an EMBL/GenBank/DDBJ whole genome shotgun (WGS) entry which is preliminary data.</text>
</comment>
<dbReference type="Gene3D" id="3.30.420.10">
    <property type="entry name" value="Ribonuclease H-like superfamily/Ribonuclease H"/>
    <property type="match status" value="1"/>
</dbReference>
<organism evidence="2 3">
    <name type="scientific">Prorocentrum cordatum</name>
    <dbReference type="NCBI Taxonomy" id="2364126"/>
    <lineage>
        <taxon>Eukaryota</taxon>
        <taxon>Sar</taxon>
        <taxon>Alveolata</taxon>
        <taxon>Dinophyceae</taxon>
        <taxon>Prorocentrales</taxon>
        <taxon>Prorocentraceae</taxon>
        <taxon>Prorocentrum</taxon>
    </lineage>
</organism>
<dbReference type="SUPFAM" id="SSF53098">
    <property type="entry name" value="Ribonuclease H-like"/>
    <property type="match status" value="1"/>
</dbReference>
<dbReference type="InterPro" id="IPR036397">
    <property type="entry name" value="RNaseH_sf"/>
</dbReference>
<dbReference type="Pfam" id="PF00075">
    <property type="entry name" value="RNase_H"/>
    <property type="match status" value="1"/>
</dbReference>
<keyword evidence="3" id="KW-1185">Reference proteome</keyword>
<proteinExistence type="predicted"/>
<feature type="non-terminal residue" evidence="2">
    <location>
        <position position="1"/>
    </location>
</feature>
<name>A0ABN9XNZ3_9DINO</name>
<dbReference type="InterPro" id="IPR012337">
    <property type="entry name" value="RNaseH-like_sf"/>
</dbReference>
<dbReference type="Proteomes" id="UP001189429">
    <property type="component" value="Unassembled WGS sequence"/>
</dbReference>
<feature type="domain" description="RNase H type-1" evidence="1">
    <location>
        <begin position="541"/>
        <end position="670"/>
    </location>
</feature>
<evidence type="ECO:0000313" key="2">
    <source>
        <dbReference type="EMBL" id="CAK0901006.1"/>
    </source>
</evidence>
<dbReference type="InterPro" id="IPR002156">
    <property type="entry name" value="RNaseH_domain"/>
</dbReference>
<dbReference type="PROSITE" id="PS50879">
    <property type="entry name" value="RNASE_H_1"/>
    <property type="match status" value="1"/>
</dbReference>
<gene>
    <name evidence="2" type="ORF">PCOR1329_LOCUS78107</name>
</gene>
<sequence length="1261" mass="138713">NGQLIAAISEGLYIDGSVKAMREIDYRPLEGTQGQIRAVVPRSIFADQIAEMARVMNVTAEHPDELFQNVRDALAQAPSGGRGYDYDAYVDIANHISRVSEESDPDAPWYLLDGTGLYPLSGDFDTMGFSEVVDVGARYAVGAATGGGCRCGYVVQLAKPNGAPGIVPREAEYVQAAARPSLVDRTVSAPSPNEFVEHDGGESALGHDLKVGLQWCDFVKAVRYVANIGDVSNDAVGPLSTPGCARMSRLFKCAVIDTCNAIDSTGITSLPEYLEFSGFTEKVEAPVGMRVAVTLVSPAALGPALARAASFVVNHAGASLARAAPIFTEQEITAGGQTFVRHTKIDIPVVAKLAASPAERATIDRLNAALRTAALRDPGQLSDLAMTPVVVGCARRGQVPWDLNVGFNDVRMPLRATAIDKLVDKLVSLGRIDNSPETMGHVKLMLHAFSNAGNLHATLRRIKDISLMESPTDEEIAEGADALTAVMWTVEPATIVFDDVESEVYYKRLDTSAANAVALQSDHRCTASAVHNAPDRTVVTLEPGTERFTIGVPLASDNSLFVGAKTRTNNTAELSAAIESLFWILADCPVQGAAQLSTGDPVTLHCDSKYVIGILTGKFQPKENVGLALLAGHLWARARSRRDIQVVWVKGHSGDYGNDCADDAARRGGDRDMHAEHWTRPFYLSDWGESAFYDAVAERADDSAAWGHLPDISGFTASVVNVALQCGSRPKRNRVQLPANDPDIMLVKTLVAERRDVRDPTHRRKLSLAICRVRRRIRKRQRALECEQAASGRGSTAVRGNRRGAGIQYLCQDAPEGQGEKINSVSGMASMLTTFFRDLFHGEAEQQAPQWALLQWRPEDLTALPQLNGALVRQAVLQLGILNVGPCADDGAWGVHVVKLLQKKAFKHRVRDFRPIAILPVLYKVYSKVLLIMAGDGVDKLMAPQFAFRRHHQAHEVVYILRSLVEKSLEWDLPLFVLDGDLLKAYDYTKHSTLLAGLDAKGVPRILSAAWLREIRRSGSIFALSEDIVSDCVRRSRSLLQGDPAAPVLFNVALEIPAAKFCALAERMDWGFQLDGGVEVGDRKLTRAKRGEGFKVLGTVLTFDNNAEAPLSERLKLLQSLVSTSLFWCCGSWNLTAQQRSEIRGVQQAMLRRMMPLRRWPSETLSNFMHRLGLRVQTVKKTNGFQNWDSIYLQRMFSWAGHVARLRDYDPDRITFLVLQYRNFKWIRDRARRNGGNQMHGRKVRVWRWEHSVDSFFKGSE</sequence>
<accession>A0ABN9XNZ3</accession>
<dbReference type="EMBL" id="CAUYUJ010020861">
    <property type="protein sequence ID" value="CAK0901006.1"/>
    <property type="molecule type" value="Genomic_DNA"/>
</dbReference>
<evidence type="ECO:0000259" key="1">
    <source>
        <dbReference type="PROSITE" id="PS50879"/>
    </source>
</evidence>
<protein>
    <recommendedName>
        <fullName evidence="1">RNase H type-1 domain-containing protein</fullName>
    </recommendedName>
</protein>
<feature type="non-terminal residue" evidence="2">
    <location>
        <position position="1261"/>
    </location>
</feature>
<evidence type="ECO:0000313" key="3">
    <source>
        <dbReference type="Proteomes" id="UP001189429"/>
    </source>
</evidence>
<reference evidence="2" key="1">
    <citation type="submission" date="2023-10" db="EMBL/GenBank/DDBJ databases">
        <authorList>
            <person name="Chen Y."/>
            <person name="Shah S."/>
            <person name="Dougan E. K."/>
            <person name="Thang M."/>
            <person name="Chan C."/>
        </authorList>
    </citation>
    <scope>NUCLEOTIDE SEQUENCE [LARGE SCALE GENOMIC DNA]</scope>
</reference>